<dbReference type="SUPFAM" id="SSF55073">
    <property type="entry name" value="Nucleotide cyclase"/>
    <property type="match status" value="1"/>
</dbReference>
<dbReference type="InterPro" id="IPR029787">
    <property type="entry name" value="Nucleotide_cyclase"/>
</dbReference>
<dbReference type="SMART" id="SM00086">
    <property type="entry name" value="PAC"/>
    <property type="match status" value="2"/>
</dbReference>
<dbReference type="EMBL" id="JFHK01000010">
    <property type="protein sequence ID" value="OAA30391.1"/>
    <property type="molecule type" value="Genomic_DNA"/>
</dbReference>
<dbReference type="RefSeq" id="WP_068347561.1">
    <property type="nucleotide sequence ID" value="NZ_JFHK01000010.1"/>
</dbReference>
<evidence type="ECO:0008006" key="7">
    <source>
        <dbReference type="Google" id="ProtNLM"/>
    </source>
</evidence>
<feature type="domain" description="PAS" evidence="2">
    <location>
        <begin position="363"/>
        <end position="436"/>
    </location>
</feature>
<dbReference type="InterPro" id="IPR035965">
    <property type="entry name" value="PAS-like_dom_sf"/>
</dbReference>
<dbReference type="SUPFAM" id="SSF55785">
    <property type="entry name" value="PYP-like sensor domain (PAS domain)"/>
    <property type="match status" value="2"/>
</dbReference>
<dbReference type="PANTHER" id="PTHR44757:SF2">
    <property type="entry name" value="BIOFILM ARCHITECTURE MAINTENANCE PROTEIN MBAA"/>
    <property type="match status" value="1"/>
</dbReference>
<evidence type="ECO:0000259" key="4">
    <source>
        <dbReference type="PROSITE" id="PS50887"/>
    </source>
</evidence>
<dbReference type="SMART" id="SM00091">
    <property type="entry name" value="PAS"/>
    <property type="match status" value="3"/>
</dbReference>
<feature type="domain" description="PAS" evidence="2">
    <location>
        <begin position="238"/>
        <end position="308"/>
    </location>
</feature>
<dbReference type="PROSITE" id="PS50113">
    <property type="entry name" value="PAC"/>
    <property type="match status" value="1"/>
</dbReference>
<dbReference type="InterPro" id="IPR000014">
    <property type="entry name" value="PAS"/>
</dbReference>
<accession>A0A176K1A7</accession>
<feature type="domain" description="GGDEF" evidence="4">
    <location>
        <begin position="700"/>
        <end position="831"/>
    </location>
</feature>
<dbReference type="Gene3D" id="3.30.70.270">
    <property type="match status" value="1"/>
</dbReference>
<feature type="domain" description="PAC" evidence="3">
    <location>
        <begin position="311"/>
        <end position="362"/>
    </location>
</feature>
<dbReference type="InterPro" id="IPR000160">
    <property type="entry name" value="GGDEF_dom"/>
</dbReference>
<dbReference type="CDD" id="cd00130">
    <property type="entry name" value="PAS"/>
    <property type="match status" value="2"/>
</dbReference>
<protein>
    <recommendedName>
        <fullName evidence="7">Diguanylate cyclase</fullName>
    </recommendedName>
</protein>
<dbReference type="InterPro" id="IPR000700">
    <property type="entry name" value="PAS-assoc_C"/>
</dbReference>
<dbReference type="PANTHER" id="PTHR44757">
    <property type="entry name" value="DIGUANYLATE CYCLASE DGCP"/>
    <property type="match status" value="1"/>
</dbReference>
<dbReference type="PROSITE" id="PS50887">
    <property type="entry name" value="GGDEF"/>
    <property type="match status" value="1"/>
</dbReference>
<dbReference type="InterPro" id="IPR052155">
    <property type="entry name" value="Biofilm_reg_signaling"/>
</dbReference>
<dbReference type="CDD" id="cd01949">
    <property type="entry name" value="GGDEF"/>
    <property type="match status" value="1"/>
</dbReference>
<dbReference type="Gene3D" id="3.30.450.20">
    <property type="entry name" value="PAS domain"/>
    <property type="match status" value="3"/>
</dbReference>
<proteinExistence type="predicted"/>
<dbReference type="NCBIfam" id="TIGR00254">
    <property type="entry name" value="GGDEF"/>
    <property type="match status" value="1"/>
</dbReference>
<dbReference type="Proteomes" id="UP000077339">
    <property type="component" value="Unassembled WGS sequence"/>
</dbReference>
<dbReference type="SMART" id="SM00267">
    <property type="entry name" value="GGDEF"/>
    <property type="match status" value="1"/>
</dbReference>
<dbReference type="InterPro" id="IPR013767">
    <property type="entry name" value="PAS_fold"/>
</dbReference>
<dbReference type="STRING" id="1453497.AT15_00245"/>
<feature type="transmembrane region" description="Helical" evidence="1">
    <location>
        <begin position="94"/>
        <end position="115"/>
    </location>
</feature>
<feature type="transmembrane region" description="Helical" evidence="1">
    <location>
        <begin position="7"/>
        <end position="28"/>
    </location>
</feature>
<evidence type="ECO:0000313" key="5">
    <source>
        <dbReference type="EMBL" id="OAA30391.1"/>
    </source>
</evidence>
<keyword evidence="1" id="KW-0472">Membrane</keyword>
<keyword evidence="6" id="KW-1185">Reference proteome</keyword>
<evidence type="ECO:0000256" key="1">
    <source>
        <dbReference type="SAM" id="Phobius"/>
    </source>
</evidence>
<dbReference type="PATRIC" id="fig|1453497.3.peg.56"/>
<dbReference type="PROSITE" id="PS50112">
    <property type="entry name" value="PAS"/>
    <property type="match status" value="2"/>
</dbReference>
<evidence type="ECO:0000259" key="3">
    <source>
        <dbReference type="PROSITE" id="PS50113"/>
    </source>
</evidence>
<evidence type="ECO:0000313" key="6">
    <source>
        <dbReference type="Proteomes" id="UP000077339"/>
    </source>
</evidence>
<dbReference type="FunFam" id="3.30.70.270:FF:000001">
    <property type="entry name" value="Diguanylate cyclase domain protein"/>
    <property type="match status" value="1"/>
</dbReference>
<organism evidence="5 6">
    <name type="scientific">Kosmotoga arenicorallina S304</name>
    <dbReference type="NCBI Taxonomy" id="1453497"/>
    <lineage>
        <taxon>Bacteria</taxon>
        <taxon>Thermotogati</taxon>
        <taxon>Thermotogota</taxon>
        <taxon>Thermotogae</taxon>
        <taxon>Kosmotogales</taxon>
        <taxon>Kosmotogaceae</taxon>
        <taxon>Kosmotoga</taxon>
    </lineage>
</organism>
<dbReference type="OrthoDB" id="9805474at2"/>
<dbReference type="Pfam" id="PF00989">
    <property type="entry name" value="PAS"/>
    <property type="match status" value="2"/>
</dbReference>
<dbReference type="Pfam" id="PF13426">
    <property type="entry name" value="PAS_9"/>
    <property type="match status" value="1"/>
</dbReference>
<feature type="transmembrane region" description="Helical" evidence="1">
    <location>
        <begin position="34"/>
        <end position="55"/>
    </location>
</feature>
<keyword evidence="1" id="KW-0812">Transmembrane</keyword>
<dbReference type="InterPro" id="IPR043128">
    <property type="entry name" value="Rev_trsase/Diguanyl_cyclase"/>
</dbReference>
<dbReference type="InterPro" id="IPR001610">
    <property type="entry name" value="PAC"/>
</dbReference>
<sequence length="837" mass="95212">MKKLNYLIFFLVALLCLITGVIIITNYPLMPVSWPLFAIKLIPFALLFIITIFASKLGITSLTLGLALFSYVRFLGFINVFLPKDSLFLGNLSTLVYVSAAILTAYAGIKAVLYWRIFEKKYREIYSNTKEIFFIVDKEKNTIVETSRSAIDYFGKSLLNREAGKCLGERNSYILCGRAHDSKKVPKTFEAKLYKSDGTQFYADVLIDEFSIFKKDYYYISIRDISEKRQAESLTKKAHERFKGLFENNNDAVFFLDREGRHIDANEKAVELLGYSVEELRKMTFYDVVPPEAQKESEQLLLELRKKGSLPIYEKELLRKNGERITVEINVSLIRHDDGDFHIQSIVRDVTKRKETQRLLKMERDMLQKFLTIAQTAVVILDISGNIKYLNTEGFRLFGYSADNIDEVVGKNLEEFVPENNKKKVQEIIKELVRGEKQSVLDILIPISSKNGETKTILWNAVASKSMGDNSVELLFSGKATDSYKKNIKFNGFYSSLNKVTIDVLETGTILGKNAQRLLKLCVATIPGAQAGTLIMRNENGNFSFVACENYDFKRLREVRLNREPVNNGLEAISVTADFCGFKLDSQLSKAVAKACKFKDLKATLVIPIILNGKVVALFNLNNFESKHAFDNPMTKQLAEVFKESITSLIKRLELEKELKTQKKKLEFLSNHDPLTELPNRRFLWEYSDLLFALAKRKSRPVSVLYVDLDKFKEINDFYGHDMGDYVLREVAGRFKDSIRKSDVTVRLGGDEFALLLPETDSKLAIVAAKRILLSIEKVMIADRTVSISGTIGISCFPEHGEDLQDLLKKADTAMYQAKKSGMKIAVYPGKSMHTKE</sequence>
<dbReference type="Pfam" id="PF00990">
    <property type="entry name" value="GGDEF"/>
    <property type="match status" value="1"/>
</dbReference>
<keyword evidence="1" id="KW-1133">Transmembrane helix</keyword>
<reference evidence="5 6" key="1">
    <citation type="submission" date="2014-02" db="EMBL/GenBank/DDBJ databases">
        <title>Kosmotoga genome sequencing.</title>
        <authorList>
            <person name="Pollo S.M."/>
            <person name="Charchuk R."/>
            <person name="Nesbo C.L."/>
        </authorList>
    </citation>
    <scope>NUCLEOTIDE SEQUENCE [LARGE SCALE GENOMIC DNA]</scope>
    <source>
        <strain evidence="5 6">S304</strain>
    </source>
</reference>
<name>A0A176K1A7_9BACT</name>
<dbReference type="NCBIfam" id="TIGR00229">
    <property type="entry name" value="sensory_box"/>
    <property type="match status" value="2"/>
</dbReference>
<gene>
    <name evidence="5" type="ORF">AT15_00245</name>
</gene>
<comment type="caution">
    <text evidence="5">The sequence shown here is derived from an EMBL/GenBank/DDBJ whole genome shotgun (WGS) entry which is preliminary data.</text>
</comment>
<evidence type="ECO:0000259" key="2">
    <source>
        <dbReference type="PROSITE" id="PS50112"/>
    </source>
</evidence>
<dbReference type="GO" id="GO:0006355">
    <property type="term" value="P:regulation of DNA-templated transcription"/>
    <property type="evidence" value="ECO:0007669"/>
    <property type="project" value="InterPro"/>
</dbReference>
<dbReference type="AlphaFoldDB" id="A0A176K1A7"/>